<dbReference type="SUPFAM" id="SSF48371">
    <property type="entry name" value="ARM repeat"/>
    <property type="match status" value="1"/>
</dbReference>
<dbReference type="PANTHER" id="PTHR12697:SF5">
    <property type="entry name" value="DEOXYHYPUSINE HYDROXYLASE"/>
    <property type="match status" value="1"/>
</dbReference>
<dbReference type="RefSeq" id="WP_410169624.1">
    <property type="nucleotide sequence ID" value="NZ_FZOF01000003.1"/>
</dbReference>
<dbReference type="GO" id="GO:0016491">
    <property type="term" value="F:oxidoreductase activity"/>
    <property type="evidence" value="ECO:0007669"/>
    <property type="project" value="TreeGrafter"/>
</dbReference>
<proteinExistence type="predicted"/>
<accession>A0A239BNA0</accession>
<dbReference type="InterPro" id="IPR011989">
    <property type="entry name" value="ARM-like"/>
</dbReference>
<dbReference type="InterPro" id="IPR016024">
    <property type="entry name" value="ARM-type_fold"/>
</dbReference>
<gene>
    <name evidence="1" type="ORF">SAMN05216252_10370</name>
</gene>
<dbReference type="Pfam" id="PF13646">
    <property type="entry name" value="HEAT_2"/>
    <property type="match status" value="2"/>
</dbReference>
<dbReference type="EMBL" id="FZOF01000003">
    <property type="protein sequence ID" value="SNS09109.1"/>
    <property type="molecule type" value="Genomic_DNA"/>
</dbReference>
<dbReference type="Gene3D" id="1.25.10.10">
    <property type="entry name" value="Leucine-rich Repeat Variant"/>
    <property type="match status" value="2"/>
</dbReference>
<keyword evidence="2" id="KW-1185">Reference proteome</keyword>
<dbReference type="PANTHER" id="PTHR12697">
    <property type="entry name" value="PBS LYASE HEAT-LIKE PROTEIN"/>
    <property type="match status" value="1"/>
</dbReference>
<dbReference type="InterPro" id="IPR004155">
    <property type="entry name" value="PBS_lyase_HEAT"/>
</dbReference>
<protein>
    <submittedName>
        <fullName evidence="1">HEAT repeat</fullName>
    </submittedName>
</protein>
<evidence type="ECO:0000313" key="1">
    <source>
        <dbReference type="EMBL" id="SNS09109.1"/>
    </source>
</evidence>
<reference evidence="1 2" key="1">
    <citation type="submission" date="2017-06" db="EMBL/GenBank/DDBJ databases">
        <authorList>
            <person name="Kim H.J."/>
            <person name="Triplett B.A."/>
        </authorList>
    </citation>
    <scope>NUCLEOTIDE SEQUENCE [LARGE SCALE GENOMIC DNA]</scope>
    <source>
        <strain evidence="1 2">CGMCC 4.1858</strain>
    </source>
</reference>
<dbReference type="SMART" id="SM00567">
    <property type="entry name" value="EZ_HEAT"/>
    <property type="match status" value="6"/>
</dbReference>
<evidence type="ECO:0000313" key="2">
    <source>
        <dbReference type="Proteomes" id="UP000198280"/>
    </source>
</evidence>
<dbReference type="AlphaFoldDB" id="A0A239BNA0"/>
<organism evidence="1 2">
    <name type="scientific">Actinacidiphila glaucinigra</name>
    <dbReference type="NCBI Taxonomy" id="235986"/>
    <lineage>
        <taxon>Bacteria</taxon>
        <taxon>Bacillati</taxon>
        <taxon>Actinomycetota</taxon>
        <taxon>Actinomycetes</taxon>
        <taxon>Kitasatosporales</taxon>
        <taxon>Streptomycetaceae</taxon>
        <taxon>Actinacidiphila</taxon>
    </lineage>
</organism>
<dbReference type="Proteomes" id="UP000198280">
    <property type="component" value="Unassembled WGS sequence"/>
</dbReference>
<name>A0A239BNA0_9ACTN</name>
<sequence>MERVQGGAGHAARRAAQLYGAVRAGETDVARLRGRGEPRRVLGLLEFAGQGRREERGAYLRRLAASPDAAAMVRPWLGPAERGHLDVAGGWAPAVPPLLVKLPRGTEDERRYALEALAVKRPMEATGPLFGLLAALAPDEPSWYPELIEDTVSRIVIGGQPTSWRRTPRTDPVLPGACVPMLLRQACQAVPRVRRLALTLLGCGHDPAHLGLFTAAAGDPDRGVASAALVALGRLDDSTARDHLAAVLTEPSRSLDEREIAAVMLGRAGDRRAFETLVLLLNHRDGIRNASAAEALARLGDPRTARAAATLATNRLRIAYALAAVRLLGRMRAPESLPALTSTLTWLLDEDRTAQQAAAGCVEELGRLGDARAVPVLTRAAGDPRLRAAAVDSLGRIGGPDVLGVLLGVASDEDGDVRAAAARGLARYEDEPRATAALAGLCALPYPRRIVRALVRSGDPAAAPVLAAVRDGAPSAATRRLAGRFRPDPSRTAAP</sequence>